<feature type="domain" description="MADF" evidence="3">
    <location>
        <begin position="225"/>
        <end position="315"/>
    </location>
</feature>
<dbReference type="InterPro" id="IPR006578">
    <property type="entry name" value="MADF-dom"/>
</dbReference>
<dbReference type="Proteomes" id="UP001307889">
    <property type="component" value="Chromosome 4"/>
</dbReference>
<evidence type="ECO:0000256" key="1">
    <source>
        <dbReference type="PROSITE-ProRule" id="PRU00371"/>
    </source>
</evidence>
<evidence type="ECO:0000259" key="4">
    <source>
        <dbReference type="PROSITE" id="PS51031"/>
    </source>
</evidence>
<dbReference type="Pfam" id="PF10545">
    <property type="entry name" value="MADF_DNA_bdg"/>
    <property type="match status" value="1"/>
</dbReference>
<feature type="region of interest" description="Disordered" evidence="2">
    <location>
        <begin position="1"/>
        <end position="31"/>
    </location>
</feature>
<dbReference type="Pfam" id="PF02944">
    <property type="entry name" value="BESS"/>
    <property type="match status" value="1"/>
</dbReference>
<dbReference type="InterPro" id="IPR039353">
    <property type="entry name" value="TF_Adf1"/>
</dbReference>
<comment type="subcellular location">
    <subcellularLocation>
        <location evidence="1">Nucleus</location>
    </subcellularLocation>
</comment>
<sequence>MENSAQSDSLPQTLTNADGPEDSTPNIMNNNLEPLATQNYQRQMWNADTSNAELNSETASKIWKSLLIGQNPDTLQMDKVPRRGDAEMKILAKRAREKARYERNKSDPAKAMLMKSRYHANYLKRKENYIPFSQRTEVEKRILRKVWRENKRASRLNKASANLKMTLTHEELDGAEKSFKSDASICLSSDQGSLGSTRGNSPHESSLTQQPNTNDASFLNMDVARLIQKVKEREPLWDRKHVYYHDRTMTMSLWEEVAYSLNVDSETARAKWKGLRDTFRGELRKLHKTMVAGKPRTSTNWEYFDKMLFVKDQIYSYQRHHEEIKKRRKLLETQSQSCTTDDSNECDLEFQHRRNLDSIASSSGSPPEEIVIHPTVKVEPFDPIDDYVEPEVDESLSFEEPTSTAAERVNPKSKKDSIEKTIDDDDFNFLMSLLPQMKCLPMTRNLFVRLKIQELLYNEIVAAGQTVQSTS</sequence>
<proteinExistence type="predicted"/>
<dbReference type="PROSITE" id="PS51031">
    <property type="entry name" value="BESS"/>
    <property type="match status" value="1"/>
</dbReference>
<dbReference type="InterPro" id="IPR004210">
    <property type="entry name" value="BESS_motif"/>
</dbReference>
<evidence type="ECO:0000256" key="2">
    <source>
        <dbReference type="SAM" id="MobiDB-lite"/>
    </source>
</evidence>
<dbReference type="PANTHER" id="PTHR12243:SF67">
    <property type="entry name" value="COREPRESSOR OF PANGOLIN, ISOFORM A-RELATED"/>
    <property type="match status" value="1"/>
</dbReference>
<evidence type="ECO:0000313" key="5">
    <source>
        <dbReference type="EMBL" id="BES93288.1"/>
    </source>
</evidence>
<reference evidence="5 6" key="1">
    <citation type="submission" date="2023-09" db="EMBL/GenBank/DDBJ databases">
        <title>Nesidiocoris tenuis whole genome shotgun sequence.</title>
        <authorList>
            <person name="Shibata T."/>
            <person name="Shimoda M."/>
            <person name="Kobayashi T."/>
            <person name="Uehara T."/>
        </authorList>
    </citation>
    <scope>NUCLEOTIDE SEQUENCE [LARGE SCALE GENOMIC DNA]</scope>
    <source>
        <strain evidence="5 6">Japan</strain>
    </source>
</reference>
<dbReference type="PANTHER" id="PTHR12243">
    <property type="entry name" value="MADF DOMAIN TRANSCRIPTION FACTOR"/>
    <property type="match status" value="1"/>
</dbReference>
<feature type="compositionally biased region" description="Polar residues" evidence="2">
    <location>
        <begin position="1"/>
        <end position="16"/>
    </location>
</feature>
<evidence type="ECO:0000313" key="6">
    <source>
        <dbReference type="Proteomes" id="UP001307889"/>
    </source>
</evidence>
<name>A0ABN7AMK9_9HEMI</name>
<gene>
    <name evidence="5" type="ORF">NTJ_06097</name>
</gene>
<evidence type="ECO:0000259" key="3">
    <source>
        <dbReference type="PROSITE" id="PS51029"/>
    </source>
</evidence>
<dbReference type="PROSITE" id="PS51029">
    <property type="entry name" value="MADF"/>
    <property type="match status" value="1"/>
</dbReference>
<accession>A0ABN7AMK9</accession>
<dbReference type="EMBL" id="AP028912">
    <property type="protein sequence ID" value="BES93288.1"/>
    <property type="molecule type" value="Genomic_DNA"/>
</dbReference>
<feature type="region of interest" description="Disordered" evidence="2">
    <location>
        <begin position="396"/>
        <end position="417"/>
    </location>
</feature>
<evidence type="ECO:0008006" key="7">
    <source>
        <dbReference type="Google" id="ProtNLM"/>
    </source>
</evidence>
<protein>
    <recommendedName>
        <fullName evidence="7">MADF domain-containing protein</fullName>
    </recommendedName>
</protein>
<dbReference type="SMART" id="SM00595">
    <property type="entry name" value="MADF"/>
    <property type="match status" value="1"/>
</dbReference>
<keyword evidence="6" id="KW-1185">Reference proteome</keyword>
<feature type="domain" description="BESS" evidence="4">
    <location>
        <begin position="423"/>
        <end position="462"/>
    </location>
</feature>
<organism evidence="5 6">
    <name type="scientific">Nesidiocoris tenuis</name>
    <dbReference type="NCBI Taxonomy" id="355587"/>
    <lineage>
        <taxon>Eukaryota</taxon>
        <taxon>Metazoa</taxon>
        <taxon>Ecdysozoa</taxon>
        <taxon>Arthropoda</taxon>
        <taxon>Hexapoda</taxon>
        <taxon>Insecta</taxon>
        <taxon>Pterygota</taxon>
        <taxon>Neoptera</taxon>
        <taxon>Paraneoptera</taxon>
        <taxon>Hemiptera</taxon>
        <taxon>Heteroptera</taxon>
        <taxon>Panheteroptera</taxon>
        <taxon>Cimicomorpha</taxon>
        <taxon>Miridae</taxon>
        <taxon>Dicyphina</taxon>
        <taxon>Nesidiocoris</taxon>
    </lineage>
</organism>
<keyword evidence="1" id="KW-0539">Nucleus</keyword>
<feature type="region of interest" description="Disordered" evidence="2">
    <location>
        <begin position="190"/>
        <end position="214"/>
    </location>
</feature>